<sequence>MVIERPSSNLQCLECFYAMAFYVGIDGFASPTKALTSKFTNSTAFLLFRPLSLMHVALVGGKVMVGLEVVFGCENGAEVVMEVVFVAVEVGCDGHGDLGQRWSWKCAWERKKKKDKKRDIRNFGGTSSNN</sequence>
<dbReference type="EMBL" id="QZWG01000015">
    <property type="protein sequence ID" value="RZB65696.1"/>
    <property type="molecule type" value="Genomic_DNA"/>
</dbReference>
<proteinExistence type="predicted"/>
<gene>
    <name evidence="1" type="ORF">D0Y65_041664</name>
</gene>
<name>A0A445GWS5_GLYSO</name>
<evidence type="ECO:0000313" key="1">
    <source>
        <dbReference type="EMBL" id="RZB65696.1"/>
    </source>
</evidence>
<keyword evidence="2" id="KW-1185">Reference proteome</keyword>
<reference evidence="1 2" key="1">
    <citation type="submission" date="2018-09" db="EMBL/GenBank/DDBJ databases">
        <title>A high-quality reference genome of wild soybean provides a powerful tool to mine soybean genomes.</title>
        <authorList>
            <person name="Xie M."/>
            <person name="Chung C.Y.L."/>
            <person name="Li M.-W."/>
            <person name="Wong F.-L."/>
            <person name="Chan T.-F."/>
            <person name="Lam H.-M."/>
        </authorList>
    </citation>
    <scope>NUCLEOTIDE SEQUENCE [LARGE SCALE GENOMIC DNA]</scope>
    <source>
        <strain evidence="2">cv. W05</strain>
        <tissue evidence="1">Hypocotyl of etiolated seedlings</tissue>
    </source>
</reference>
<protein>
    <submittedName>
        <fullName evidence="1">Uncharacterized protein</fullName>
    </submittedName>
</protein>
<comment type="caution">
    <text evidence="1">The sequence shown here is derived from an EMBL/GenBank/DDBJ whole genome shotgun (WGS) entry which is preliminary data.</text>
</comment>
<dbReference type="Proteomes" id="UP000289340">
    <property type="component" value="Chromosome 15"/>
</dbReference>
<accession>A0A445GWS5</accession>
<evidence type="ECO:0000313" key="2">
    <source>
        <dbReference type="Proteomes" id="UP000289340"/>
    </source>
</evidence>
<organism evidence="1 2">
    <name type="scientific">Glycine soja</name>
    <name type="common">Wild soybean</name>
    <dbReference type="NCBI Taxonomy" id="3848"/>
    <lineage>
        <taxon>Eukaryota</taxon>
        <taxon>Viridiplantae</taxon>
        <taxon>Streptophyta</taxon>
        <taxon>Embryophyta</taxon>
        <taxon>Tracheophyta</taxon>
        <taxon>Spermatophyta</taxon>
        <taxon>Magnoliopsida</taxon>
        <taxon>eudicotyledons</taxon>
        <taxon>Gunneridae</taxon>
        <taxon>Pentapetalae</taxon>
        <taxon>rosids</taxon>
        <taxon>fabids</taxon>
        <taxon>Fabales</taxon>
        <taxon>Fabaceae</taxon>
        <taxon>Papilionoideae</taxon>
        <taxon>50 kb inversion clade</taxon>
        <taxon>NPAAA clade</taxon>
        <taxon>indigoferoid/millettioid clade</taxon>
        <taxon>Phaseoleae</taxon>
        <taxon>Glycine</taxon>
        <taxon>Glycine subgen. Soja</taxon>
    </lineage>
</organism>
<dbReference type="AlphaFoldDB" id="A0A445GWS5"/>